<evidence type="ECO:0000256" key="2">
    <source>
        <dbReference type="ARBA" id="ARBA00022801"/>
    </source>
</evidence>
<dbReference type="GO" id="GO:0004065">
    <property type="term" value="F:arylsulfatase activity"/>
    <property type="evidence" value="ECO:0007669"/>
    <property type="project" value="UniProtKB-EC"/>
</dbReference>
<evidence type="ECO:0000313" key="7">
    <source>
        <dbReference type="Proteomes" id="UP000322214"/>
    </source>
</evidence>
<dbReference type="Gene3D" id="1.10.1330.10">
    <property type="entry name" value="Dockerin domain"/>
    <property type="match status" value="1"/>
</dbReference>
<comment type="similarity">
    <text evidence="1">Belongs to the sulfatase family.</text>
</comment>
<dbReference type="EC" id="3.1.6.1" evidence="6"/>
<dbReference type="SUPFAM" id="SSF53649">
    <property type="entry name" value="Alkaline phosphatase-like"/>
    <property type="match status" value="1"/>
</dbReference>
<keyword evidence="4" id="KW-0732">Signal</keyword>
<feature type="signal peptide" evidence="4">
    <location>
        <begin position="1"/>
        <end position="19"/>
    </location>
</feature>
<feature type="region of interest" description="Disordered" evidence="3">
    <location>
        <begin position="838"/>
        <end position="857"/>
    </location>
</feature>
<dbReference type="STRING" id="980251.GCA_001642875_04108"/>
<accession>A0A5B9PBV1</accession>
<dbReference type="EMBL" id="CP042912">
    <property type="protein sequence ID" value="QEG22959.1"/>
    <property type="molecule type" value="Genomic_DNA"/>
</dbReference>
<organism evidence="6 7">
    <name type="scientific">Mariniblastus fucicola</name>
    <dbReference type="NCBI Taxonomy" id="980251"/>
    <lineage>
        <taxon>Bacteria</taxon>
        <taxon>Pseudomonadati</taxon>
        <taxon>Planctomycetota</taxon>
        <taxon>Planctomycetia</taxon>
        <taxon>Pirellulales</taxon>
        <taxon>Pirellulaceae</taxon>
        <taxon>Mariniblastus</taxon>
    </lineage>
</organism>
<dbReference type="InterPro" id="IPR036439">
    <property type="entry name" value="Dockerin_dom_sf"/>
</dbReference>
<evidence type="ECO:0000259" key="5">
    <source>
        <dbReference type="Pfam" id="PF00884"/>
    </source>
</evidence>
<keyword evidence="7" id="KW-1185">Reference proteome</keyword>
<dbReference type="InterPro" id="IPR050738">
    <property type="entry name" value="Sulfatase"/>
</dbReference>
<dbReference type="Pfam" id="PF00884">
    <property type="entry name" value="Sulfatase"/>
    <property type="match status" value="1"/>
</dbReference>
<evidence type="ECO:0000256" key="1">
    <source>
        <dbReference type="ARBA" id="ARBA00008779"/>
    </source>
</evidence>
<dbReference type="PANTHER" id="PTHR42693:SF53">
    <property type="entry name" value="ENDO-4-O-SULFATASE"/>
    <property type="match status" value="1"/>
</dbReference>
<gene>
    <name evidence="6" type="primary">atsA_16</name>
    <name evidence="6" type="ORF">MFFC18_28500</name>
</gene>
<dbReference type="InterPro" id="IPR000917">
    <property type="entry name" value="Sulfatase_N"/>
</dbReference>
<dbReference type="KEGG" id="mff:MFFC18_28500"/>
<dbReference type="AlphaFoldDB" id="A0A5B9PBV1"/>
<dbReference type="GO" id="GO:0000272">
    <property type="term" value="P:polysaccharide catabolic process"/>
    <property type="evidence" value="ECO:0007669"/>
    <property type="project" value="InterPro"/>
</dbReference>
<feature type="domain" description="Sulfatase N-terminal" evidence="5">
    <location>
        <begin position="35"/>
        <end position="365"/>
    </location>
</feature>
<proteinExistence type="inferred from homology"/>
<name>A0A5B9PBV1_9BACT</name>
<dbReference type="RefSeq" id="WP_168211093.1">
    <property type="nucleotide sequence ID" value="NZ_CP042912.1"/>
</dbReference>
<feature type="compositionally biased region" description="Basic residues" evidence="3">
    <location>
        <begin position="848"/>
        <end position="857"/>
    </location>
</feature>
<evidence type="ECO:0000313" key="6">
    <source>
        <dbReference type="EMBL" id="QEG22959.1"/>
    </source>
</evidence>
<dbReference type="Proteomes" id="UP000322214">
    <property type="component" value="Chromosome"/>
</dbReference>
<feature type="chain" id="PRO_5022836582" evidence="4">
    <location>
        <begin position="20"/>
        <end position="857"/>
    </location>
</feature>
<keyword evidence="2 6" id="KW-0378">Hydrolase</keyword>
<evidence type="ECO:0000256" key="3">
    <source>
        <dbReference type="SAM" id="MobiDB-lite"/>
    </source>
</evidence>
<evidence type="ECO:0000256" key="4">
    <source>
        <dbReference type="SAM" id="SignalP"/>
    </source>
</evidence>
<dbReference type="PANTHER" id="PTHR42693">
    <property type="entry name" value="ARYLSULFATASE FAMILY MEMBER"/>
    <property type="match status" value="1"/>
</dbReference>
<reference evidence="6 7" key="1">
    <citation type="submission" date="2019-08" db="EMBL/GenBank/DDBJ databases">
        <title>Deep-cultivation of Planctomycetes and their phenomic and genomic characterization uncovers novel biology.</title>
        <authorList>
            <person name="Wiegand S."/>
            <person name="Jogler M."/>
            <person name="Boedeker C."/>
            <person name="Pinto D."/>
            <person name="Vollmers J."/>
            <person name="Rivas-Marin E."/>
            <person name="Kohn T."/>
            <person name="Peeters S.H."/>
            <person name="Heuer A."/>
            <person name="Rast P."/>
            <person name="Oberbeckmann S."/>
            <person name="Bunk B."/>
            <person name="Jeske O."/>
            <person name="Meyerdierks A."/>
            <person name="Storesund J.E."/>
            <person name="Kallscheuer N."/>
            <person name="Luecker S."/>
            <person name="Lage O.M."/>
            <person name="Pohl T."/>
            <person name="Merkel B.J."/>
            <person name="Hornburger P."/>
            <person name="Mueller R.-W."/>
            <person name="Bruemmer F."/>
            <person name="Labrenz M."/>
            <person name="Spormann A.M."/>
            <person name="Op den Camp H."/>
            <person name="Overmann J."/>
            <person name="Amann R."/>
            <person name="Jetten M.S.M."/>
            <person name="Mascher T."/>
            <person name="Medema M.H."/>
            <person name="Devos D.P."/>
            <person name="Kaster A.-K."/>
            <person name="Ovreas L."/>
            <person name="Rohde M."/>
            <person name="Galperin M.Y."/>
            <person name="Jogler C."/>
        </authorList>
    </citation>
    <scope>NUCLEOTIDE SEQUENCE [LARGE SCALE GENOMIC DNA]</scope>
    <source>
        <strain evidence="6 7">FC18</strain>
    </source>
</reference>
<dbReference type="InterPro" id="IPR017850">
    <property type="entry name" value="Alkaline_phosphatase_core_sf"/>
</dbReference>
<dbReference type="Gene3D" id="3.40.720.10">
    <property type="entry name" value="Alkaline Phosphatase, subunit A"/>
    <property type="match status" value="1"/>
</dbReference>
<sequence length="857" mass="93039" precursor="true">MQLCLLRVGQFIIALTLFAFVSECENESQAQETRPNVILMMADDMGWGDVSFSVRLGEDLSGTDINYGGTPHWSMPHLETMASNGLKFSRMYSQHTVCSPTRASVLTGRAPQRQSITFANTGKMQNREITVGEYAKSLGYTTGLFGKWHLGSLTRDVSDANRGGPGSFSVYSTPLNNGFDVEYVTESKVSTYNPTTSGMTTTTRYWTGPGQSVPLNSPNMQGDDSAIIARETNDFITNAVNDSQPFLAIVWFHTPHKPVNDPNGNRDNIAAYTYAMQDLDSAIGQIRTHVESLGIANDTILMFTSDNGAEDGQNYNPAGLRNNKRELHEGGVRVPGIIEWPNTISAGTTHTPMVTSDYLPTLLDIWEIEPVDSRPIDGVSMANTIFLDRDATRDQSIVFKSTNGHQSVIGVDGRYKLISTNNGDNWELYDLVLDFGEQNAVANSASIGSADVATQTIFNSLLNDYSLWETSVAASSQSEFTGDYSNRVASNFGGTVSVEPPENLGNGNVATGGTPILYLERQHATLRADVEVNSLGEEGTYSIGDSGMLGEGLVVNSYLMHFNPTSSNQVNATAKFTFEDKIAGVIGGYDLLVATDELSYADPNFESSLNRRMDTADGWEILDDGYTIEFDLRATNFVDEARILTASSLNQVPDPITIETVIGDGVVQRSMVTSVNVMFSAAVSIGPEAFELEKRGTDGGDVELSSAIDNSGQGPSVVLTFSGPFAEASGSLIDGNYQLTVHGDQITDGQGVALDVDGDGNPGGVLVIGDEESEAFFRLFGDSDQNRIVNVVDLLGFRQAYQLMSGDASFDASFDSNVDETIDIFDLLRFRQNYLETMPFNEPPPPRSFRKTPVRSK</sequence>
<protein>
    <submittedName>
        <fullName evidence="6">Arylsulfatase</fullName>
        <ecNumber evidence="6">3.1.6.1</ecNumber>
    </submittedName>
</protein>